<dbReference type="EMBL" id="CM042891">
    <property type="protein sequence ID" value="KAI4303123.1"/>
    <property type="molecule type" value="Genomic_DNA"/>
</dbReference>
<evidence type="ECO:0000313" key="1">
    <source>
        <dbReference type="EMBL" id="KAI4303123.1"/>
    </source>
</evidence>
<dbReference type="Proteomes" id="UP001057402">
    <property type="component" value="Chromosome 12"/>
</dbReference>
<keyword evidence="2" id="KW-1185">Reference proteome</keyword>
<name>A0ACB9L0P9_9MYRT</name>
<sequence length="175" mass="18622">MKSLLFAILPILFLGDIQQSSTWPLQPNDIIDDTCPTVPFPDFCASTLRTDPKSGSAQSSKDLGVILVDQVDSKASSTLTKISSLISQAQDPKLKAALSSCQDSYGVIVKGSVPASRAALISGNPKFAEEYMTDAAASMDRCDKNFDGLDSPLTSEDDFVRKATTIVAAIAKTLE</sequence>
<evidence type="ECO:0000313" key="2">
    <source>
        <dbReference type="Proteomes" id="UP001057402"/>
    </source>
</evidence>
<proteinExistence type="predicted"/>
<accession>A0ACB9L0P9</accession>
<reference evidence="2" key="1">
    <citation type="journal article" date="2023" name="Front. Plant Sci.">
        <title>Chromosomal-level genome assembly of Melastoma candidum provides insights into trichome evolution.</title>
        <authorList>
            <person name="Zhong Y."/>
            <person name="Wu W."/>
            <person name="Sun C."/>
            <person name="Zou P."/>
            <person name="Liu Y."/>
            <person name="Dai S."/>
            <person name="Zhou R."/>
        </authorList>
    </citation>
    <scope>NUCLEOTIDE SEQUENCE [LARGE SCALE GENOMIC DNA]</scope>
</reference>
<gene>
    <name evidence="1" type="ORF">MLD38_038792</name>
</gene>
<organism evidence="1 2">
    <name type="scientific">Melastoma candidum</name>
    <dbReference type="NCBI Taxonomy" id="119954"/>
    <lineage>
        <taxon>Eukaryota</taxon>
        <taxon>Viridiplantae</taxon>
        <taxon>Streptophyta</taxon>
        <taxon>Embryophyta</taxon>
        <taxon>Tracheophyta</taxon>
        <taxon>Spermatophyta</taxon>
        <taxon>Magnoliopsida</taxon>
        <taxon>eudicotyledons</taxon>
        <taxon>Gunneridae</taxon>
        <taxon>Pentapetalae</taxon>
        <taxon>rosids</taxon>
        <taxon>malvids</taxon>
        <taxon>Myrtales</taxon>
        <taxon>Melastomataceae</taxon>
        <taxon>Melastomatoideae</taxon>
        <taxon>Melastomateae</taxon>
        <taxon>Melastoma</taxon>
    </lineage>
</organism>
<protein>
    <submittedName>
        <fullName evidence="1">Uncharacterized protein</fullName>
    </submittedName>
</protein>
<comment type="caution">
    <text evidence="1">The sequence shown here is derived from an EMBL/GenBank/DDBJ whole genome shotgun (WGS) entry which is preliminary data.</text>
</comment>